<dbReference type="Proteomes" id="UP001611383">
    <property type="component" value="Chromosome"/>
</dbReference>
<dbReference type="EMBL" id="CP043494">
    <property type="protein sequence ID" value="WNG48425.1"/>
    <property type="molecule type" value="Genomic_DNA"/>
</dbReference>
<organism evidence="2 3">
    <name type="scientific">Archangium minus</name>
    <dbReference type="NCBI Taxonomy" id="83450"/>
    <lineage>
        <taxon>Bacteria</taxon>
        <taxon>Pseudomonadati</taxon>
        <taxon>Myxococcota</taxon>
        <taxon>Myxococcia</taxon>
        <taxon>Myxococcales</taxon>
        <taxon>Cystobacterineae</taxon>
        <taxon>Archangiaceae</taxon>
        <taxon>Archangium</taxon>
    </lineage>
</organism>
<gene>
    <name evidence="2" type="ORF">F0U60_33105</name>
</gene>
<keyword evidence="3" id="KW-1185">Reference proteome</keyword>
<name>A0ABY9WZ40_9BACT</name>
<evidence type="ECO:0000256" key="1">
    <source>
        <dbReference type="SAM" id="MobiDB-lite"/>
    </source>
</evidence>
<dbReference type="RefSeq" id="WP_395805925.1">
    <property type="nucleotide sequence ID" value="NZ_CP043494.1"/>
</dbReference>
<accession>A0ABY9WZ40</accession>
<evidence type="ECO:0000313" key="3">
    <source>
        <dbReference type="Proteomes" id="UP001611383"/>
    </source>
</evidence>
<sequence>MSTQKPEEQIQAGANDAGKFGLSPRASALRVATEELASELSVRRPELVARSDRESFGEALQHVTVAQHLLAIHAAAKLPG</sequence>
<protein>
    <submittedName>
        <fullName evidence="2">Uncharacterized protein</fullName>
    </submittedName>
</protein>
<feature type="region of interest" description="Disordered" evidence="1">
    <location>
        <begin position="1"/>
        <end position="23"/>
    </location>
</feature>
<proteinExistence type="predicted"/>
<reference evidence="2 3" key="1">
    <citation type="submission" date="2019-08" db="EMBL/GenBank/DDBJ databases">
        <title>Archangium and Cystobacter genomes.</title>
        <authorList>
            <person name="Chen I.-C.K."/>
            <person name="Wielgoss S."/>
        </authorList>
    </citation>
    <scope>NUCLEOTIDE SEQUENCE [LARGE SCALE GENOMIC DNA]</scope>
    <source>
        <strain evidence="2 3">Cbm 6</strain>
    </source>
</reference>
<evidence type="ECO:0000313" key="2">
    <source>
        <dbReference type="EMBL" id="WNG48425.1"/>
    </source>
</evidence>